<dbReference type="InterPro" id="IPR002171">
    <property type="entry name" value="Ribosomal_uL2"/>
</dbReference>
<evidence type="ECO:0000256" key="1">
    <source>
        <dbReference type="ARBA" id="ARBA00005636"/>
    </source>
</evidence>
<dbReference type="GO" id="GO:0002181">
    <property type="term" value="P:cytoplasmic translation"/>
    <property type="evidence" value="ECO:0007669"/>
    <property type="project" value="TreeGrafter"/>
</dbReference>
<dbReference type="GO" id="GO:0003723">
    <property type="term" value="F:RNA binding"/>
    <property type="evidence" value="ECO:0007669"/>
    <property type="project" value="TreeGrafter"/>
</dbReference>
<evidence type="ECO:0000256" key="4">
    <source>
        <dbReference type="SAM" id="MobiDB-lite"/>
    </source>
</evidence>
<keyword evidence="2 6" id="KW-0689">Ribosomal protein</keyword>
<evidence type="ECO:0000313" key="6">
    <source>
        <dbReference type="EMBL" id="BAS01985.1"/>
    </source>
</evidence>
<dbReference type="SUPFAM" id="SSF50104">
    <property type="entry name" value="Translation proteins SH3-like domain"/>
    <property type="match status" value="1"/>
</dbReference>
<keyword evidence="3" id="KW-0687">Ribonucleoprotein</keyword>
<proteinExistence type="inferred from homology"/>
<evidence type="ECO:0000256" key="3">
    <source>
        <dbReference type="ARBA" id="ARBA00023274"/>
    </source>
</evidence>
<dbReference type="InterPro" id="IPR012340">
    <property type="entry name" value="NA-bd_OB-fold"/>
</dbReference>
<evidence type="ECO:0000256" key="2">
    <source>
        <dbReference type="ARBA" id="ARBA00022980"/>
    </source>
</evidence>
<dbReference type="InterPro" id="IPR014722">
    <property type="entry name" value="Rib_uL2_dom2"/>
</dbReference>
<dbReference type="Pfam" id="PF03947">
    <property type="entry name" value="Ribosomal_L2_C"/>
    <property type="match status" value="1"/>
</dbReference>
<dbReference type="InterPro" id="IPR008991">
    <property type="entry name" value="Translation_prot_SH3-like_sf"/>
</dbReference>
<evidence type="ECO:0000259" key="5">
    <source>
        <dbReference type="SMART" id="SM01382"/>
    </source>
</evidence>
<feature type="domain" description="Large ribosomal subunit protein uL2 C-terminal" evidence="5">
    <location>
        <begin position="96"/>
        <end position="237"/>
    </location>
</feature>
<dbReference type="Gene3D" id="4.10.950.10">
    <property type="entry name" value="Ribosomal protein L2, domain 3"/>
    <property type="match status" value="1"/>
</dbReference>
<reference evidence="6" key="1">
    <citation type="journal article" date="2015" name="Genome Biol. Evol.">
        <title>Nucleomorph Genome Sequences of Two Chlorarachniophytes, Amorphochlora amoebiformis and Lotharella vacuolata.</title>
        <authorList>
            <person name="Suzuki S."/>
            <person name="Shirato S."/>
            <person name="Hirakawa Y."/>
            <person name="Ishida K."/>
        </authorList>
    </citation>
    <scope>NUCLEOTIDE SEQUENCE</scope>
    <source>
        <strain evidence="6">CCMP2058</strain>
    </source>
</reference>
<dbReference type="InterPro" id="IPR022669">
    <property type="entry name" value="Ribosomal_uL2_C"/>
</dbReference>
<geneLocation type="nucleomorph" evidence="6"/>
<dbReference type="GO" id="GO:0022625">
    <property type="term" value="C:cytosolic large ribosomal subunit"/>
    <property type="evidence" value="ECO:0007669"/>
    <property type="project" value="TreeGrafter"/>
</dbReference>
<dbReference type="PIRSF" id="PIRSF002158">
    <property type="entry name" value="Ribosomal_L2"/>
    <property type="match status" value="1"/>
</dbReference>
<dbReference type="EMBL" id="AB996604">
    <property type="protein sequence ID" value="BAS01985.1"/>
    <property type="molecule type" value="Genomic_DNA"/>
</dbReference>
<dbReference type="PANTHER" id="PTHR13691">
    <property type="entry name" value="RIBOSOMAL PROTEIN L2"/>
    <property type="match status" value="1"/>
</dbReference>
<protein>
    <submittedName>
        <fullName evidence="6">Ribosomal protein L8</fullName>
    </submittedName>
</protein>
<dbReference type="Gene3D" id="2.30.30.30">
    <property type="match status" value="1"/>
</dbReference>
<dbReference type="InterPro" id="IPR014726">
    <property type="entry name" value="Ribosomal_uL2_dom3"/>
</dbReference>
<organism evidence="6">
    <name type="scientific">Amorphochlora amoebiformis</name>
    <dbReference type="NCBI Taxonomy" id="1561963"/>
    <lineage>
        <taxon>Eukaryota</taxon>
        <taxon>Sar</taxon>
        <taxon>Rhizaria</taxon>
        <taxon>Cercozoa</taxon>
        <taxon>Chlorarachniophyceae</taxon>
        <taxon>Amorphochlora</taxon>
    </lineage>
</organism>
<keyword evidence="6" id="KW-0542">Nucleomorph</keyword>
<comment type="similarity">
    <text evidence="1">Belongs to the universal ribosomal protein uL2 family.</text>
</comment>
<gene>
    <name evidence="6" type="primary">rpl8</name>
</gene>
<dbReference type="FunFam" id="4.10.950.10:FF:000002">
    <property type="entry name" value="60S ribosomal protein L2"/>
    <property type="match status" value="1"/>
</dbReference>
<accession>A0A0H5BKX9</accession>
<dbReference type="SMART" id="SM01382">
    <property type="entry name" value="Ribosomal_L2_C"/>
    <property type="match status" value="1"/>
</dbReference>
<name>A0A0H5BKX9_9EUKA</name>
<dbReference type="PANTHER" id="PTHR13691:SF16">
    <property type="entry name" value="LARGE RIBOSOMAL SUBUNIT PROTEIN UL2"/>
    <property type="match status" value="1"/>
</dbReference>
<dbReference type="Gene3D" id="2.40.50.140">
    <property type="entry name" value="Nucleic acid-binding proteins"/>
    <property type="match status" value="1"/>
</dbReference>
<dbReference type="GO" id="GO:0003735">
    <property type="term" value="F:structural constituent of ribosome"/>
    <property type="evidence" value="ECO:0007669"/>
    <property type="project" value="InterPro"/>
</dbReference>
<feature type="region of interest" description="Disordered" evidence="4">
    <location>
        <begin position="211"/>
        <end position="235"/>
    </location>
</feature>
<sequence length="261" mass="28949">MGKIVKCQRKGKIGIKKYNKIKNIGQIKYRKIDNIEKYNKIKSVVISFYISKTSRIAAMKIKLMNCKRYKSFYELYVAVEGLYIGKSIYSGSQAPLKIGNILPLHKIPSGTLVCNIEEKMGDCGIIARSNGAFAGIINHFTHNSMTKIKLPSKNIKSLHSNCRATIGIAAGSGRVDKPLLKAGNKLFKTKYSCKKFPKVIKIKKTRGVATNPVDHPHGGGNHQHIGFPSTVSRRSVPGQKLGLISARRTGVRKIRKLMKAI</sequence>
<dbReference type="AlphaFoldDB" id="A0A0H5BKX9"/>